<organism evidence="5 6">
    <name type="scientific">Fermentimicrarchaeum limneticum</name>
    <dbReference type="NCBI Taxonomy" id="2795018"/>
    <lineage>
        <taxon>Archaea</taxon>
        <taxon>Candidatus Micrarchaeota</taxon>
        <taxon>Candidatus Fermentimicrarchaeales</taxon>
        <taxon>Candidatus Fermentimicrarchaeaceae</taxon>
        <taxon>Candidatus Fermentimicrarchaeum</taxon>
    </lineage>
</organism>
<dbReference type="SUPFAM" id="SSF54631">
    <property type="entry name" value="CBS-domain pair"/>
    <property type="match status" value="2"/>
</dbReference>
<feature type="domain" description="CBS" evidence="4">
    <location>
        <begin position="202"/>
        <end position="257"/>
    </location>
</feature>
<evidence type="ECO:0000256" key="3">
    <source>
        <dbReference type="SAM" id="MobiDB-lite"/>
    </source>
</evidence>
<feature type="domain" description="CBS" evidence="4">
    <location>
        <begin position="128"/>
        <end position="183"/>
    </location>
</feature>
<feature type="region of interest" description="Disordered" evidence="3">
    <location>
        <begin position="347"/>
        <end position="366"/>
    </location>
</feature>
<protein>
    <recommendedName>
        <fullName evidence="4">CBS domain-containing protein</fullName>
    </recommendedName>
</protein>
<evidence type="ECO:0000259" key="4">
    <source>
        <dbReference type="PROSITE" id="PS51371"/>
    </source>
</evidence>
<dbReference type="InterPro" id="IPR051462">
    <property type="entry name" value="CBS_domain-containing"/>
</dbReference>
<dbReference type="Pfam" id="PF00571">
    <property type="entry name" value="CBS"/>
    <property type="match status" value="4"/>
</dbReference>
<dbReference type="PROSITE" id="PS51371">
    <property type="entry name" value="CBS"/>
    <property type="match status" value="2"/>
</dbReference>
<dbReference type="PANTHER" id="PTHR48108:SF26">
    <property type="entry name" value="CBS DOMAIN-CONTAINING PROTEIN DDB_G0289609"/>
    <property type="match status" value="1"/>
</dbReference>
<dbReference type="PANTHER" id="PTHR48108">
    <property type="entry name" value="CBS DOMAIN-CONTAINING PROTEIN CBSX2, CHLOROPLASTIC"/>
    <property type="match status" value="1"/>
</dbReference>
<sequence length="366" mass="41664">MELFDRMREAVTIDPEEPLTKAIGELSKYKTCLVVMKNKSYVGIVDDWTITTAAAEHAAKVGAVAVRASLITKKTSLLNICRLFASGPYRALPVMEEDRLIGVLPRNEVLTVMVGEGLLDKRKVEEVMERQFPRIEVKDHLGKAKQRMQGNYYGKLAVTEEGKLAGVLTAYDFAAFLTRPRDKLPFRKAKVRPEEIEVSSIMREDVYTIKPDASLKESAREMIDKDVAALIVESGSKPVGIISARDLFSCVVEPEEVGLEISGLDEKDRMFAGDIREDCRKFINKLQKSFDIEHMFLHFKKYGKKYSVHGKLRLRRITYTASSFGWDLREALKSLLDEMEKIANKGKQGMLHRKKTRARKSERWVE</sequence>
<keyword evidence="2" id="KW-0129">CBS domain</keyword>
<dbReference type="EMBL" id="CP058998">
    <property type="protein sequence ID" value="QLJ52362.1"/>
    <property type="molecule type" value="Genomic_DNA"/>
</dbReference>
<name>A0A7D6BN20_FERL1</name>
<evidence type="ECO:0000256" key="2">
    <source>
        <dbReference type="PROSITE-ProRule" id="PRU00703"/>
    </source>
</evidence>
<dbReference type="InterPro" id="IPR046342">
    <property type="entry name" value="CBS_dom_sf"/>
</dbReference>
<dbReference type="Gene3D" id="3.10.580.10">
    <property type="entry name" value="CBS-domain"/>
    <property type="match status" value="2"/>
</dbReference>
<dbReference type="SMART" id="SM00116">
    <property type="entry name" value="CBS"/>
    <property type="match status" value="4"/>
</dbReference>
<evidence type="ECO:0000313" key="6">
    <source>
        <dbReference type="Proteomes" id="UP000510821"/>
    </source>
</evidence>
<gene>
    <name evidence="5" type="ORF">Sv326_0187</name>
</gene>
<dbReference type="AlphaFoldDB" id="A0A7D6BN20"/>
<reference evidence="6" key="1">
    <citation type="submission" date="2020-07" db="EMBL/GenBank/DDBJ databases">
        <title>Metabolic diversity and evolutionary history of the archaeal phylum ###Micrarchaeota### uncovered from a freshwater lake metagenome.</title>
        <authorList>
            <person name="Kadnikov V.V."/>
            <person name="Savvichev A.S."/>
            <person name="Mardanov A.V."/>
            <person name="Beletsky A.V."/>
            <person name="Chupakov A.V."/>
            <person name="Kokryatskaya N.M."/>
            <person name="Pimenov N.V."/>
            <person name="Ravin N.V."/>
        </authorList>
    </citation>
    <scope>NUCLEOTIDE SEQUENCE [LARGE SCALE GENOMIC DNA]</scope>
</reference>
<evidence type="ECO:0000313" key="5">
    <source>
        <dbReference type="EMBL" id="QLJ52362.1"/>
    </source>
</evidence>
<dbReference type="Proteomes" id="UP000510821">
    <property type="component" value="Chromosome"/>
</dbReference>
<keyword evidence="1" id="KW-0677">Repeat</keyword>
<dbReference type="KEGG" id="flt:Sv326_0187"/>
<dbReference type="CDD" id="cd02205">
    <property type="entry name" value="CBS_pair_SF"/>
    <property type="match status" value="1"/>
</dbReference>
<evidence type="ECO:0000256" key="1">
    <source>
        <dbReference type="ARBA" id="ARBA00022737"/>
    </source>
</evidence>
<accession>A0A7D6BN20</accession>
<dbReference type="InterPro" id="IPR000644">
    <property type="entry name" value="CBS_dom"/>
</dbReference>
<proteinExistence type="predicted"/>